<keyword evidence="1 7" id="KW-1003">Cell membrane</keyword>
<evidence type="ECO:0000313" key="10">
    <source>
        <dbReference type="Proteomes" id="UP001163726"/>
    </source>
</evidence>
<dbReference type="InterPro" id="IPR022781">
    <property type="entry name" value="Flagellar_biosynth_FliO"/>
</dbReference>
<feature type="signal peptide" evidence="8">
    <location>
        <begin position="1"/>
        <end position="24"/>
    </location>
</feature>
<keyword evidence="9" id="KW-0969">Cilium</keyword>
<proteinExistence type="inferred from homology"/>
<comment type="similarity">
    <text evidence="6 7">Belongs to the FliO/MopB family.</text>
</comment>
<protein>
    <recommendedName>
        <fullName evidence="7">Flagellar protein</fullName>
    </recommendedName>
</protein>
<comment type="subcellular location">
    <subcellularLocation>
        <location evidence="7">Cell membrane</location>
    </subcellularLocation>
    <subcellularLocation>
        <location evidence="7">Bacterial flagellum basal body</location>
    </subcellularLocation>
</comment>
<keyword evidence="3 7" id="KW-1133">Transmembrane helix</keyword>
<dbReference type="RefSeq" id="WP_268073514.1">
    <property type="nucleotide sequence ID" value="NZ_CP109965.1"/>
</dbReference>
<name>A0ABY7ALW5_9ALTE</name>
<evidence type="ECO:0000256" key="4">
    <source>
        <dbReference type="ARBA" id="ARBA00023136"/>
    </source>
</evidence>
<keyword evidence="8" id="KW-0732">Signal</keyword>
<evidence type="ECO:0000313" key="9">
    <source>
        <dbReference type="EMBL" id="WAJ69311.1"/>
    </source>
</evidence>
<dbReference type="Proteomes" id="UP001163726">
    <property type="component" value="Chromosome"/>
</dbReference>
<dbReference type="InterPro" id="IPR052205">
    <property type="entry name" value="FliO/MopB"/>
</dbReference>
<accession>A0ABY7ALW5</accession>
<evidence type="ECO:0000256" key="5">
    <source>
        <dbReference type="ARBA" id="ARBA00023143"/>
    </source>
</evidence>
<organism evidence="9 10">
    <name type="scientific">Catenovulum adriaticum</name>
    <dbReference type="NCBI Taxonomy" id="2984846"/>
    <lineage>
        <taxon>Bacteria</taxon>
        <taxon>Pseudomonadati</taxon>
        <taxon>Pseudomonadota</taxon>
        <taxon>Gammaproteobacteria</taxon>
        <taxon>Alteromonadales</taxon>
        <taxon>Alteromonadaceae</taxon>
        <taxon>Catenovulum</taxon>
    </lineage>
</organism>
<keyword evidence="9" id="KW-0282">Flagellum</keyword>
<keyword evidence="5 7" id="KW-0975">Bacterial flagellum</keyword>
<keyword evidence="4 7" id="KW-0472">Membrane</keyword>
<evidence type="ECO:0000256" key="7">
    <source>
        <dbReference type="RuleBase" id="RU362064"/>
    </source>
</evidence>
<keyword evidence="9" id="KW-0966">Cell projection</keyword>
<evidence type="ECO:0000256" key="3">
    <source>
        <dbReference type="ARBA" id="ARBA00022989"/>
    </source>
</evidence>
<dbReference type="Pfam" id="PF04347">
    <property type="entry name" value="FliO"/>
    <property type="match status" value="1"/>
</dbReference>
<evidence type="ECO:0000256" key="1">
    <source>
        <dbReference type="ARBA" id="ARBA00022475"/>
    </source>
</evidence>
<feature type="transmembrane region" description="Helical" evidence="7">
    <location>
        <begin position="34"/>
        <end position="54"/>
    </location>
</feature>
<evidence type="ECO:0000256" key="8">
    <source>
        <dbReference type="SAM" id="SignalP"/>
    </source>
</evidence>
<dbReference type="EMBL" id="CP109965">
    <property type="protein sequence ID" value="WAJ69311.1"/>
    <property type="molecule type" value="Genomic_DNA"/>
</dbReference>
<keyword evidence="2 7" id="KW-0812">Transmembrane</keyword>
<sequence>MTKLISHLKFFLFSLSGISTQALGQTPDLMSSIPTLLIGLVVMLALIYVLAGLAKKTNFMQMKSSGMKVLSVLPLSGREKIMLIEVGKQQLVIGVTAHNINLIQSLDEPIEMPAQDFKQTFGKLMQQKNKQQ</sequence>
<evidence type="ECO:0000256" key="6">
    <source>
        <dbReference type="ARBA" id="ARBA00037937"/>
    </source>
</evidence>
<feature type="chain" id="PRO_5047194646" description="Flagellar protein" evidence="8">
    <location>
        <begin position="25"/>
        <end position="132"/>
    </location>
</feature>
<keyword evidence="10" id="KW-1185">Reference proteome</keyword>
<gene>
    <name evidence="9" type="primary">fliO</name>
    <name evidence="9" type="ORF">OLW01_08940</name>
</gene>
<reference evidence="9" key="1">
    <citation type="submission" date="2022-10" db="EMBL/GenBank/DDBJ databases">
        <title>Catenovulum adriacola sp. nov. isolated in the Harbour of Susak.</title>
        <authorList>
            <person name="Schoch T."/>
            <person name="Reich S.J."/>
            <person name="Stoeferle S."/>
            <person name="Flaiz M."/>
            <person name="Kazda M."/>
            <person name="Riedel C.U."/>
            <person name="Duerre P."/>
        </authorList>
    </citation>
    <scope>NUCLEOTIDE SEQUENCE</scope>
    <source>
        <strain evidence="9">TS8</strain>
    </source>
</reference>
<dbReference type="NCBIfam" id="TIGR03500">
    <property type="entry name" value="FliO_TIGR"/>
    <property type="match status" value="1"/>
</dbReference>
<dbReference type="PANTHER" id="PTHR38766:SF1">
    <property type="entry name" value="FLAGELLAR PROTEIN FLIO"/>
    <property type="match status" value="1"/>
</dbReference>
<evidence type="ECO:0000256" key="2">
    <source>
        <dbReference type="ARBA" id="ARBA00022692"/>
    </source>
</evidence>
<dbReference type="PANTHER" id="PTHR38766">
    <property type="entry name" value="FLAGELLAR PROTEIN FLIO"/>
    <property type="match status" value="1"/>
</dbReference>